<dbReference type="GO" id="GO:0030687">
    <property type="term" value="C:preribosome, large subunit precursor"/>
    <property type="evidence" value="ECO:0007669"/>
    <property type="project" value="TreeGrafter"/>
</dbReference>
<dbReference type="AlphaFoldDB" id="A0A7J6L4R1"/>
<evidence type="ECO:0000256" key="2">
    <source>
        <dbReference type="SAM" id="Coils"/>
    </source>
</evidence>
<evidence type="ECO:0000313" key="5">
    <source>
        <dbReference type="Proteomes" id="UP000570595"/>
    </source>
</evidence>
<gene>
    <name evidence="4" type="ORF">FOZ61_008426</name>
</gene>
<protein>
    <submittedName>
        <fullName evidence="4">Uncharacterized protein</fullName>
    </submittedName>
</protein>
<dbReference type="GO" id="GO:0000460">
    <property type="term" value="P:maturation of 5.8S rRNA"/>
    <property type="evidence" value="ECO:0007669"/>
    <property type="project" value="TreeGrafter"/>
</dbReference>
<feature type="region of interest" description="Disordered" evidence="3">
    <location>
        <begin position="146"/>
        <end position="169"/>
    </location>
</feature>
<evidence type="ECO:0000256" key="3">
    <source>
        <dbReference type="SAM" id="MobiDB-lite"/>
    </source>
</evidence>
<dbReference type="OrthoDB" id="20949at2759"/>
<dbReference type="EMBL" id="JABAHT010000558">
    <property type="protein sequence ID" value="KAF4654156.1"/>
    <property type="molecule type" value="Genomic_DNA"/>
</dbReference>
<name>A0A7J6L4R1_PEROL</name>
<comment type="caution">
    <text evidence="4">The sequence shown here is derived from an EMBL/GenBank/DDBJ whole genome shotgun (WGS) entry which is preliminary data.</text>
</comment>
<dbReference type="Proteomes" id="UP000570595">
    <property type="component" value="Unassembled WGS sequence"/>
</dbReference>
<reference evidence="4 5" key="1">
    <citation type="submission" date="2020-04" db="EMBL/GenBank/DDBJ databases">
        <title>Perkinsus olseni comparative genomics.</title>
        <authorList>
            <person name="Bogema D.R."/>
        </authorList>
    </citation>
    <scope>NUCLEOTIDE SEQUENCE [LARGE SCALE GENOMIC DNA]</scope>
    <source>
        <strain evidence="4">ATCC PRA-179</strain>
    </source>
</reference>
<feature type="compositionally biased region" description="Acidic residues" evidence="3">
    <location>
        <begin position="25"/>
        <end position="45"/>
    </location>
</feature>
<evidence type="ECO:0000313" key="4">
    <source>
        <dbReference type="EMBL" id="KAF4654156.1"/>
    </source>
</evidence>
<dbReference type="GO" id="GO:0000470">
    <property type="term" value="P:maturation of LSU-rRNA"/>
    <property type="evidence" value="ECO:0007669"/>
    <property type="project" value="TreeGrafter"/>
</dbReference>
<dbReference type="InterPro" id="IPR012459">
    <property type="entry name" value="Rrp15"/>
</dbReference>
<feature type="coiled-coil region" evidence="2">
    <location>
        <begin position="75"/>
        <end position="102"/>
    </location>
</feature>
<proteinExistence type="inferred from homology"/>
<feature type="compositionally biased region" description="Acidic residues" evidence="3">
    <location>
        <begin position="149"/>
        <end position="160"/>
    </location>
</feature>
<keyword evidence="2" id="KW-0175">Coiled coil</keyword>
<comment type="similarity">
    <text evidence="1">Belongs to the RRP15 family.</text>
</comment>
<evidence type="ECO:0000256" key="1">
    <source>
        <dbReference type="ARBA" id="ARBA00007462"/>
    </source>
</evidence>
<organism evidence="4 5">
    <name type="scientific">Perkinsus olseni</name>
    <name type="common">Perkinsus atlanticus</name>
    <dbReference type="NCBI Taxonomy" id="32597"/>
    <lineage>
        <taxon>Eukaryota</taxon>
        <taxon>Sar</taxon>
        <taxon>Alveolata</taxon>
        <taxon>Perkinsozoa</taxon>
        <taxon>Perkinsea</taxon>
        <taxon>Perkinsida</taxon>
        <taxon>Perkinsidae</taxon>
        <taxon>Perkinsus</taxon>
    </lineage>
</organism>
<sequence length="229" mass="25432">MAVVPETPVDPEEEPVVGSDVPSSEGEESYDEEVDTEIESTDEAPVEAGGVKAFASAFKTIVTRDLGKAEKEPTLAEDKGVVDKIEEEKEEAKIRKRLAAHRKSLRTAFHVTEPPVLELPLEREYRRIATKGVVAVFNAVKDFRAPEPEVGEEDEDEGEEVVEKEVPSTRLDTASKSKFLKLLKKGTKETPTEEKIDEAIVEEEVEEAPQRKKKYRKTRADLAAVSEGD</sequence>
<dbReference type="PANTHER" id="PTHR13245">
    <property type="entry name" value="RRP15-LIKE PROTEIN"/>
    <property type="match status" value="1"/>
</dbReference>
<accession>A0A7J6L4R1</accession>
<dbReference type="PANTHER" id="PTHR13245:SF14">
    <property type="entry name" value="RRP15-LIKE PROTEIN"/>
    <property type="match status" value="1"/>
</dbReference>
<dbReference type="Pfam" id="PF07890">
    <property type="entry name" value="Rrp15p"/>
    <property type="match status" value="1"/>
</dbReference>
<feature type="region of interest" description="Disordered" evidence="3">
    <location>
        <begin position="206"/>
        <end position="229"/>
    </location>
</feature>
<feature type="region of interest" description="Disordered" evidence="3">
    <location>
        <begin position="1"/>
        <end position="46"/>
    </location>
</feature>